<dbReference type="eggNOG" id="COG4222">
    <property type="taxonomic scope" value="Bacteria"/>
</dbReference>
<feature type="domain" description="Phytase-like" evidence="1">
    <location>
        <begin position="30"/>
        <end position="296"/>
    </location>
</feature>
<accession>Q7U5A7</accession>
<sequence>MDLPLPCPLEAGWELVRTIALPRTLADGRPLGGFSAAAYQPKQDRLWLLSDAPIGHLVPWGGLEQWLEGQRDTLRPGRRLLLRRGDGQPLPEGFDGEGLVIEGRQAWIASEGRRSQDRRARLIRIDLASGQLQQELPLPQAWRATPGQGLGSNKGPESLTALAPGDLLLAAEAPLLQHQTEEGISLMRRAPGDALRTAGALDVGAAGRHDGLTELLALPTRQQLLGLRRGFAPPDQWTARLQLFALPEHQGPPLQPIIGWDLLEAGLPPDNWEAMALGPVLSDGRQTLVLASDDNFKRLQSNWVAVLSPRRTTACTD</sequence>
<reference evidence="2 3" key="1">
    <citation type="journal article" date="2003" name="Nature">
        <title>The genome of a motile marine Synechococcus.</title>
        <authorList>
            <person name="Palenik B."/>
            <person name="Brahamsha B."/>
            <person name="Larimer F."/>
            <person name="Land M."/>
            <person name="Hauser L."/>
            <person name="Chain P."/>
            <person name="Lamerdin J."/>
            <person name="Regala W."/>
            <person name="Allen E.A."/>
            <person name="McCarren J."/>
            <person name="Paulsen I."/>
            <person name="Dufresne A."/>
            <person name="Partensky F."/>
            <person name="Webb E."/>
            <person name="Waterbury J."/>
        </authorList>
    </citation>
    <scope>NUCLEOTIDE SEQUENCE [LARGE SCALE GENOMIC DNA]</scope>
    <source>
        <strain evidence="2 3">WH8102</strain>
    </source>
</reference>
<organism evidence="2 3">
    <name type="scientific">Parasynechococcus marenigrum (strain WH8102)</name>
    <dbReference type="NCBI Taxonomy" id="84588"/>
    <lineage>
        <taxon>Bacteria</taxon>
        <taxon>Bacillati</taxon>
        <taxon>Cyanobacteriota</taxon>
        <taxon>Cyanophyceae</taxon>
        <taxon>Synechococcales</taxon>
        <taxon>Prochlorococcaceae</taxon>
        <taxon>Parasynechococcus</taxon>
        <taxon>Parasynechococcus marenigrum</taxon>
    </lineage>
</organism>
<protein>
    <recommendedName>
        <fullName evidence="1">Phytase-like domain-containing protein</fullName>
    </recommendedName>
</protein>
<dbReference type="HOGENOM" id="CLU_731436_0_0_3"/>
<dbReference type="Pfam" id="PF13449">
    <property type="entry name" value="Phytase-like"/>
    <property type="match status" value="1"/>
</dbReference>
<evidence type="ECO:0000259" key="1">
    <source>
        <dbReference type="Pfam" id="PF13449"/>
    </source>
</evidence>
<dbReference type="KEGG" id="syw:SYNW1800"/>
<dbReference type="RefSeq" id="WP_011128660.1">
    <property type="nucleotide sequence ID" value="NC_005070.1"/>
</dbReference>
<dbReference type="Proteomes" id="UP000001422">
    <property type="component" value="Chromosome"/>
</dbReference>
<dbReference type="AlphaFoldDB" id="Q7U5A7"/>
<dbReference type="STRING" id="84588.SYNW1800"/>
<dbReference type="InterPro" id="IPR027372">
    <property type="entry name" value="Phytase-like_dom"/>
</dbReference>
<evidence type="ECO:0000313" key="3">
    <source>
        <dbReference type="Proteomes" id="UP000001422"/>
    </source>
</evidence>
<evidence type="ECO:0000313" key="2">
    <source>
        <dbReference type="EMBL" id="CAE08315.1"/>
    </source>
</evidence>
<keyword evidence="3" id="KW-1185">Reference proteome</keyword>
<dbReference type="EMBL" id="BX569693">
    <property type="protein sequence ID" value="CAE08315.1"/>
    <property type="molecule type" value="Genomic_DNA"/>
</dbReference>
<proteinExistence type="predicted"/>
<gene>
    <name evidence="2" type="ordered locus">SYNW1800</name>
</gene>
<name>Q7U5A7_PARMW</name>